<dbReference type="InterPro" id="IPR029068">
    <property type="entry name" value="Glyas_Bleomycin-R_OHBP_Dase"/>
</dbReference>
<accession>A0A4Q8B5H7</accession>
<dbReference type="GO" id="GO:0016829">
    <property type="term" value="F:lyase activity"/>
    <property type="evidence" value="ECO:0007669"/>
    <property type="project" value="UniProtKB-KW"/>
</dbReference>
<dbReference type="AlphaFoldDB" id="A0A4Q8B5H7"/>
<dbReference type="PROSITE" id="PS51819">
    <property type="entry name" value="VOC"/>
    <property type="match status" value="1"/>
</dbReference>
<keyword evidence="2" id="KW-0223">Dioxygenase</keyword>
<gene>
    <name evidence="2" type="ORF">EV384_0622</name>
</gene>
<keyword evidence="2" id="KW-0456">Lyase</keyword>
<proteinExistence type="predicted"/>
<evidence type="ECO:0000313" key="2">
    <source>
        <dbReference type="EMBL" id="RZU72265.1"/>
    </source>
</evidence>
<dbReference type="RefSeq" id="WP_130329920.1">
    <property type="nucleotide sequence ID" value="NZ_SHLD01000001.1"/>
</dbReference>
<reference evidence="2 3" key="1">
    <citation type="submission" date="2019-02" db="EMBL/GenBank/DDBJ databases">
        <title>Sequencing the genomes of 1000 actinobacteria strains.</title>
        <authorList>
            <person name="Klenk H.-P."/>
        </authorList>
    </citation>
    <scope>NUCLEOTIDE SEQUENCE [LARGE SCALE GENOMIC DNA]</scope>
    <source>
        <strain evidence="2 3">DSM 45612</strain>
    </source>
</reference>
<dbReference type="EMBL" id="SHLD01000001">
    <property type="protein sequence ID" value="RZU72265.1"/>
    <property type="molecule type" value="Genomic_DNA"/>
</dbReference>
<dbReference type="InterPro" id="IPR037523">
    <property type="entry name" value="VOC_core"/>
</dbReference>
<protein>
    <submittedName>
        <fullName evidence="2">Catechol 2,3-dioxygenase-like lactoylglutathione lyase family enzyme</fullName>
    </submittedName>
</protein>
<feature type="domain" description="VOC" evidence="1">
    <location>
        <begin position="8"/>
        <end position="129"/>
    </location>
</feature>
<evidence type="ECO:0000313" key="3">
    <source>
        <dbReference type="Proteomes" id="UP000294114"/>
    </source>
</evidence>
<organism evidence="2 3">
    <name type="scientific">Micromonospora kangleipakensis</name>
    <dbReference type="NCBI Taxonomy" id="1077942"/>
    <lineage>
        <taxon>Bacteria</taxon>
        <taxon>Bacillati</taxon>
        <taxon>Actinomycetota</taxon>
        <taxon>Actinomycetes</taxon>
        <taxon>Micromonosporales</taxon>
        <taxon>Micromonosporaceae</taxon>
        <taxon>Micromonospora</taxon>
    </lineage>
</organism>
<comment type="caution">
    <text evidence="2">The sequence shown here is derived from an EMBL/GenBank/DDBJ whole genome shotgun (WGS) entry which is preliminary data.</text>
</comment>
<keyword evidence="3" id="KW-1185">Reference proteome</keyword>
<dbReference type="GO" id="GO:0051213">
    <property type="term" value="F:dioxygenase activity"/>
    <property type="evidence" value="ECO:0007669"/>
    <property type="project" value="UniProtKB-KW"/>
</dbReference>
<dbReference type="Pfam" id="PF00903">
    <property type="entry name" value="Glyoxalase"/>
    <property type="match status" value="1"/>
</dbReference>
<evidence type="ECO:0000259" key="1">
    <source>
        <dbReference type="PROSITE" id="PS51819"/>
    </source>
</evidence>
<keyword evidence="2" id="KW-0560">Oxidoreductase</keyword>
<dbReference type="InterPro" id="IPR004360">
    <property type="entry name" value="Glyas_Fos-R_dOase_dom"/>
</dbReference>
<dbReference type="OrthoDB" id="115162at2"/>
<dbReference type="Gene3D" id="3.10.180.10">
    <property type="entry name" value="2,3-Dihydroxybiphenyl 1,2-Dioxygenase, domain 1"/>
    <property type="match status" value="1"/>
</dbReference>
<name>A0A4Q8B5H7_9ACTN</name>
<sequence length="150" mass="16201">MSQVSLVGIHHIKIPVTDLARSAAWYERVFGFRATIEFPDPDGVVRGVAGPLPGLGETLVALRVNQQAAEGCRGFDPVSFGVQDRADIEAWASHLDSLGIRHSPVIDATVGWLLVFNDPDGLELHLYSWAKHGIDQTDRPGYGRAAASTS</sequence>
<dbReference type="SUPFAM" id="SSF54593">
    <property type="entry name" value="Glyoxalase/Bleomycin resistance protein/Dihydroxybiphenyl dioxygenase"/>
    <property type="match status" value="1"/>
</dbReference>
<dbReference type="Proteomes" id="UP000294114">
    <property type="component" value="Unassembled WGS sequence"/>
</dbReference>